<dbReference type="InterPro" id="IPR050595">
    <property type="entry name" value="Bact_response_regulator"/>
</dbReference>
<evidence type="ECO:0000313" key="5">
    <source>
        <dbReference type="EMBL" id="QJF50896.1"/>
    </source>
</evidence>
<evidence type="ECO:0000256" key="3">
    <source>
        <dbReference type="SAM" id="MobiDB-lite"/>
    </source>
</evidence>
<evidence type="ECO:0000313" key="6">
    <source>
        <dbReference type="Proteomes" id="UP000503308"/>
    </source>
</evidence>
<dbReference type="EMBL" id="CP048788">
    <property type="protein sequence ID" value="QJF50896.1"/>
    <property type="molecule type" value="Genomic_DNA"/>
</dbReference>
<dbReference type="Pfam" id="PF00072">
    <property type="entry name" value="Response_reg"/>
    <property type="match status" value="1"/>
</dbReference>
<dbReference type="Gene3D" id="3.40.50.2300">
    <property type="match status" value="1"/>
</dbReference>
<feature type="modified residue" description="4-aspartylphosphate" evidence="2">
    <location>
        <position position="65"/>
    </location>
</feature>
<evidence type="ECO:0000256" key="1">
    <source>
        <dbReference type="ARBA" id="ARBA00022553"/>
    </source>
</evidence>
<reference evidence="5 6" key="1">
    <citation type="submission" date="2020-02" db="EMBL/GenBank/DDBJ databases">
        <title>Genome sequence of Roseobacter ponti.</title>
        <authorList>
            <person name="Hollensteiner J."/>
            <person name="Schneider D."/>
            <person name="Poehlein A."/>
            <person name="Daniel R."/>
        </authorList>
    </citation>
    <scope>NUCLEOTIDE SEQUENCE [LARGE SCALE GENOMIC DNA]</scope>
    <source>
        <strain evidence="5 6">DSM 106830</strain>
    </source>
</reference>
<sequence length="267" mass="29364">MAQPALQTSPGLISALIVDDNAFDRRRLTRLADQTGLDFFIREAGTAEEFGRLLDQDKFDVIFVDLDLAGASGMNLISGARMHSINKNAAMIMISGNDKAEVALEALRKGFADYIGKETLTAAALERATVNALQKSHLNREVESANSETRSVEAVLQSFSRACSEEMRPMLVRMVRQVRQVKEAADKMGAGHNIAEIESTCARMEEFFQDLESLAKDKKLRDVAGGTTQDVVRYSEEPSEPQAQAPVAPVRVKRPARPGRPSLFPKK</sequence>
<dbReference type="PROSITE" id="PS50110">
    <property type="entry name" value="RESPONSE_REGULATORY"/>
    <property type="match status" value="1"/>
</dbReference>
<keyword evidence="6" id="KW-1185">Reference proteome</keyword>
<dbReference type="GO" id="GO:0000160">
    <property type="term" value="P:phosphorelay signal transduction system"/>
    <property type="evidence" value="ECO:0007669"/>
    <property type="project" value="InterPro"/>
</dbReference>
<dbReference type="AlphaFoldDB" id="A0A858SVJ2"/>
<name>A0A858SVJ2_9RHOB</name>
<feature type="region of interest" description="Disordered" evidence="3">
    <location>
        <begin position="230"/>
        <end position="267"/>
    </location>
</feature>
<proteinExistence type="predicted"/>
<keyword evidence="1 2" id="KW-0597">Phosphoprotein</keyword>
<dbReference type="InterPro" id="IPR011006">
    <property type="entry name" value="CheY-like_superfamily"/>
</dbReference>
<dbReference type="PANTHER" id="PTHR44591:SF3">
    <property type="entry name" value="RESPONSE REGULATORY DOMAIN-CONTAINING PROTEIN"/>
    <property type="match status" value="1"/>
</dbReference>
<dbReference type="InterPro" id="IPR001789">
    <property type="entry name" value="Sig_transdc_resp-reg_receiver"/>
</dbReference>
<dbReference type="PANTHER" id="PTHR44591">
    <property type="entry name" value="STRESS RESPONSE REGULATOR PROTEIN 1"/>
    <property type="match status" value="1"/>
</dbReference>
<accession>A0A858SVJ2</accession>
<evidence type="ECO:0000256" key="2">
    <source>
        <dbReference type="PROSITE-ProRule" id="PRU00169"/>
    </source>
</evidence>
<organism evidence="5 6">
    <name type="scientific">Roseobacter ponti</name>
    <dbReference type="NCBI Taxonomy" id="1891787"/>
    <lineage>
        <taxon>Bacteria</taxon>
        <taxon>Pseudomonadati</taxon>
        <taxon>Pseudomonadota</taxon>
        <taxon>Alphaproteobacteria</taxon>
        <taxon>Rhodobacterales</taxon>
        <taxon>Roseobacteraceae</taxon>
        <taxon>Roseobacter</taxon>
    </lineage>
</organism>
<gene>
    <name evidence="5" type="ORF">G3256_06855</name>
</gene>
<protein>
    <submittedName>
        <fullName evidence="5">Response regulator</fullName>
    </submittedName>
</protein>
<dbReference type="SMART" id="SM00448">
    <property type="entry name" value="REC"/>
    <property type="match status" value="1"/>
</dbReference>
<dbReference type="CDD" id="cd00156">
    <property type="entry name" value="REC"/>
    <property type="match status" value="1"/>
</dbReference>
<evidence type="ECO:0000259" key="4">
    <source>
        <dbReference type="PROSITE" id="PS50110"/>
    </source>
</evidence>
<feature type="domain" description="Response regulatory" evidence="4">
    <location>
        <begin position="14"/>
        <end position="132"/>
    </location>
</feature>
<dbReference type="Proteomes" id="UP000503308">
    <property type="component" value="Chromosome"/>
</dbReference>
<dbReference type="SUPFAM" id="SSF52172">
    <property type="entry name" value="CheY-like"/>
    <property type="match status" value="1"/>
</dbReference>
<dbReference type="RefSeq" id="WP_169640112.1">
    <property type="nucleotide sequence ID" value="NZ_CP048788.1"/>
</dbReference>
<dbReference type="KEGG" id="rpon:G3256_06855"/>